<evidence type="ECO:0000256" key="8">
    <source>
        <dbReference type="ARBA" id="ARBA00035655"/>
    </source>
</evidence>
<evidence type="ECO:0000256" key="3">
    <source>
        <dbReference type="ARBA" id="ARBA00022475"/>
    </source>
</evidence>
<feature type="transmembrane region" description="Helical" evidence="9">
    <location>
        <begin position="351"/>
        <end position="370"/>
    </location>
</feature>
<feature type="transmembrane region" description="Helical" evidence="9">
    <location>
        <begin position="49"/>
        <end position="72"/>
    </location>
</feature>
<dbReference type="PANTHER" id="PTHR30574:SF1">
    <property type="entry name" value="SULPHUR TRANSPORT DOMAIN-CONTAINING PROTEIN"/>
    <property type="match status" value="1"/>
</dbReference>
<dbReference type="PANTHER" id="PTHR30574">
    <property type="entry name" value="INNER MEMBRANE PROTEIN YEDE"/>
    <property type="match status" value="1"/>
</dbReference>
<evidence type="ECO:0000313" key="11">
    <source>
        <dbReference type="Proteomes" id="UP000179334"/>
    </source>
</evidence>
<feature type="transmembrane region" description="Helical" evidence="9">
    <location>
        <begin position="188"/>
        <end position="206"/>
    </location>
</feature>
<evidence type="ECO:0000256" key="9">
    <source>
        <dbReference type="SAM" id="Phobius"/>
    </source>
</evidence>
<keyword evidence="5 9" id="KW-0812">Transmembrane</keyword>
<keyword evidence="7 9" id="KW-0472">Membrane</keyword>
<evidence type="ECO:0000256" key="4">
    <source>
        <dbReference type="ARBA" id="ARBA00022519"/>
    </source>
</evidence>
<dbReference type="EMBL" id="MFSR01000094">
    <property type="protein sequence ID" value="OGI37334.1"/>
    <property type="molecule type" value="Genomic_DNA"/>
</dbReference>
<keyword evidence="6 9" id="KW-1133">Transmembrane helix</keyword>
<evidence type="ECO:0000256" key="2">
    <source>
        <dbReference type="ARBA" id="ARBA00022448"/>
    </source>
</evidence>
<sequence>MEFTIHTQILMLVFGIAAVMGAVANKADFCTMGAVSDWVNMGHKGRLRAWLLAIAVALAGLLLLEAAGIVALPSDTFPPYRTANFSWLRYVLGGFLFGIGMTLGSGCGNKTFVRIGGGNLKSLVLLVLFAAPAAYLMLWGSIGEQGFFDTVFNSWIQPTAISLQNHGIQSQELGGLVGGLLGMQDTTTLHLIIGALAVLALLAFIFKSGEFRSNFDNILSGTVIGLAVVAGWWISGGSLGKEWLDWAQLEPEAPSRVAVQSYTFISPMGDAARYALQPKNLLLVNFGIMALAGVIAGSFLYSILTRKFRIEWFANFKDFLAHAAGGVLMGTGGVLSMGCTIGQGVTGVSTLALGSIFTLIAIVFGSALTMKVQYYLLDEKGFACALHHGLADMKLMPKPKAA</sequence>
<reference evidence="10 11" key="1">
    <citation type="journal article" date="2016" name="Nat. Commun.">
        <title>Thousands of microbial genomes shed light on interconnected biogeochemical processes in an aquifer system.</title>
        <authorList>
            <person name="Anantharaman K."/>
            <person name="Brown C.T."/>
            <person name="Hug L.A."/>
            <person name="Sharon I."/>
            <person name="Castelle C.J."/>
            <person name="Probst A.J."/>
            <person name="Thomas B.C."/>
            <person name="Singh A."/>
            <person name="Wilkins M.J."/>
            <person name="Karaoz U."/>
            <person name="Brodie E.L."/>
            <person name="Williams K.H."/>
            <person name="Hubbard S.S."/>
            <person name="Banfield J.F."/>
        </authorList>
    </citation>
    <scope>NUCLEOTIDE SEQUENCE [LARGE SCALE GENOMIC DNA]</scope>
</reference>
<accession>A0A1F6SWT4</accession>
<feature type="transmembrane region" description="Helical" evidence="9">
    <location>
        <begin position="325"/>
        <end position="345"/>
    </location>
</feature>
<feature type="transmembrane region" description="Helical" evidence="9">
    <location>
        <begin position="282"/>
        <end position="304"/>
    </location>
</feature>
<gene>
    <name evidence="10" type="ORF">A2V91_05620</name>
</gene>
<name>A0A1F6SWT4_9PROT</name>
<organism evidence="10 11">
    <name type="scientific">Candidatus Muproteobacteria bacterium RBG_16_64_10</name>
    <dbReference type="NCBI Taxonomy" id="1817757"/>
    <lineage>
        <taxon>Bacteria</taxon>
        <taxon>Pseudomonadati</taxon>
        <taxon>Pseudomonadota</taxon>
        <taxon>Candidatus Muproteobacteria</taxon>
    </lineage>
</organism>
<comment type="similarity">
    <text evidence="8">Belongs to the TsuA/YedE (TC 9.B.102) family.</text>
</comment>
<keyword evidence="4" id="KW-0997">Cell inner membrane</keyword>
<keyword evidence="3" id="KW-1003">Cell membrane</keyword>
<evidence type="ECO:0000256" key="7">
    <source>
        <dbReference type="ARBA" id="ARBA00023136"/>
    </source>
</evidence>
<dbReference type="InterPro" id="IPR007272">
    <property type="entry name" value="Sulf_transp_TsuA/YedE"/>
</dbReference>
<proteinExistence type="inferred from homology"/>
<dbReference type="GO" id="GO:0005886">
    <property type="term" value="C:plasma membrane"/>
    <property type="evidence" value="ECO:0007669"/>
    <property type="project" value="UniProtKB-SubCell"/>
</dbReference>
<protein>
    <submittedName>
        <fullName evidence="10">Uncharacterized protein</fullName>
    </submittedName>
</protein>
<dbReference type="AlphaFoldDB" id="A0A1F6SWT4"/>
<keyword evidence="2" id="KW-0813">Transport</keyword>
<feature type="transmembrane region" description="Helical" evidence="9">
    <location>
        <begin position="218"/>
        <end position="235"/>
    </location>
</feature>
<evidence type="ECO:0000313" key="10">
    <source>
        <dbReference type="EMBL" id="OGI37334.1"/>
    </source>
</evidence>
<feature type="transmembrane region" description="Helical" evidence="9">
    <location>
        <begin position="120"/>
        <end position="142"/>
    </location>
</feature>
<feature type="transmembrane region" description="Helical" evidence="9">
    <location>
        <begin position="87"/>
        <end position="108"/>
    </location>
</feature>
<evidence type="ECO:0000256" key="1">
    <source>
        <dbReference type="ARBA" id="ARBA00004429"/>
    </source>
</evidence>
<dbReference type="Proteomes" id="UP000179334">
    <property type="component" value="Unassembled WGS sequence"/>
</dbReference>
<dbReference type="Pfam" id="PF04143">
    <property type="entry name" value="Sulf_transp"/>
    <property type="match status" value="1"/>
</dbReference>
<evidence type="ECO:0000256" key="6">
    <source>
        <dbReference type="ARBA" id="ARBA00022989"/>
    </source>
</evidence>
<comment type="caution">
    <text evidence="10">The sequence shown here is derived from an EMBL/GenBank/DDBJ whole genome shotgun (WGS) entry which is preliminary data.</text>
</comment>
<evidence type="ECO:0000256" key="5">
    <source>
        <dbReference type="ARBA" id="ARBA00022692"/>
    </source>
</evidence>
<feature type="transmembrane region" description="Helical" evidence="9">
    <location>
        <begin position="6"/>
        <end position="24"/>
    </location>
</feature>
<comment type="subcellular location">
    <subcellularLocation>
        <location evidence="1">Cell inner membrane</location>
        <topology evidence="1">Multi-pass membrane protein</topology>
    </subcellularLocation>
</comment>